<dbReference type="PROSITE" id="PS50222">
    <property type="entry name" value="EF_HAND_2"/>
    <property type="match status" value="1"/>
</dbReference>
<evidence type="ECO:0000313" key="4">
    <source>
        <dbReference type="EMBL" id="KAJ8469677.1"/>
    </source>
</evidence>
<protein>
    <recommendedName>
        <fullName evidence="3">EF-hand domain-containing protein</fullName>
    </recommendedName>
</protein>
<feature type="coiled-coil region" evidence="1">
    <location>
        <begin position="1220"/>
        <end position="1254"/>
    </location>
</feature>
<dbReference type="InterPro" id="IPR018247">
    <property type="entry name" value="EF_Hand_1_Ca_BS"/>
</dbReference>
<dbReference type="AlphaFoldDB" id="A0AAD7X8W9"/>
<organism evidence="4 5">
    <name type="scientific">Trametes cubensis</name>
    <dbReference type="NCBI Taxonomy" id="1111947"/>
    <lineage>
        <taxon>Eukaryota</taxon>
        <taxon>Fungi</taxon>
        <taxon>Dikarya</taxon>
        <taxon>Basidiomycota</taxon>
        <taxon>Agaricomycotina</taxon>
        <taxon>Agaricomycetes</taxon>
        <taxon>Polyporales</taxon>
        <taxon>Polyporaceae</taxon>
        <taxon>Trametes</taxon>
    </lineage>
</organism>
<feature type="region of interest" description="Disordered" evidence="2">
    <location>
        <begin position="357"/>
        <end position="376"/>
    </location>
</feature>
<accession>A0AAD7X8W9</accession>
<feature type="compositionally biased region" description="Low complexity" evidence="2">
    <location>
        <begin position="1114"/>
        <end position="1123"/>
    </location>
</feature>
<sequence>MPSFFNKHKDTSPPMPAPAVQAVQEAETLMNMPIPQVNSPDVSPADSDQESVPSIPPVIAFTEGSDYDLDAAKKLGSAFRTVANAQTGFQAYKGTTSFGIVNKTGDMLSAINTNVTNAQSMSSPLKSAYESEAMKTIRSGVNALVDSLPGLIKALDEVAKLHPFIGIAVGAFRVVVELDLKRRDNDKKIALLFLEMKDMMEALLQLDNIKDRDAVGPGGMTIEARMQNLVKQTADDITACGNACDTYAKKRLIVKVIKGSVWESTLKTYIDIFAKRRKDFTFALAIHTGAGVDDANRKLDTLDHKMDAIMEFFAKAISPEQQEMAALVQRKGGPTAVMGNPEALSELLKFKPTAVTTATKRGEREAPQHSSHPAENDLESLRVELFESPAVAIRNNLEVFERKLKMQQREFAEEMLGLVHHEGDRVIDAVTSGPHDKIIDPDIHEIWKEMRWRGHVKARHFVLALRDYYRQQIDVKKRARGENLITSIHDDDEWALEWININRLQAIAEAFDDDASGFITIAEVNQFTSSRPKDWSLLHWLAYWAIGWSAELESTVGVDSHYFPGWQMTATYYRDKVVELLAKMFAMRPKIHNANTEAVQKYLLTVYRRATTLTSSFICTYQDDSLKARFQSYVDAEEQRLREGLETVRYDIDAMDTLTLITGPGRIEKSLFPLLYLLLKRDFEIFRLCQKMIIHKDELWDAADTIVWVFDAVVYRHNDLEALFKQQRLDPVQQFKAYASELFDYWHDDAKFLSLENLRELEWTEFEYVEENEEQNVDSKTILNYPSAVHNLYNIPDDIVSDSDALADNDVKSILGRWYGLIGAERWPITAIVSFCFHASADTNTYEASDVAAHGTGYTIHGDYTKKDDGTIEYNFSRTYIARLRKTYFTGTLDEDGEKLSGSWGYSETEKPYRFIFWKNVSPEILIARPPPSEFEENKTKALWKYALTAAHNEVRRKMFSWSYLKERRAIRKEYLELLENESNNLTTLADLDRFAVLDRTATCEDVRCFYVLSDYQRRSVPTHLANCDTCGERIHGARMICIQCRAKDTLDFCDKPACREANKTREDITQTHVPTHTFVKVRTVLNQTRDIGKLLRMSDAGLERARKLLDSSAEAEAGSAASDNDGTELKTETKKVEGPREEADAAGTGADVKVTALTCVSCSSLVSYPCWYCIDCSADARVFVCVDCDEKNGGVTVGDHLDTHSLVSCKLKVAEDDTEKNTEQRLSSVEGKLAALTAQMERIEKLLESLAVSRSS</sequence>
<dbReference type="EMBL" id="JAPEVG010000279">
    <property type="protein sequence ID" value="KAJ8469677.1"/>
    <property type="molecule type" value="Genomic_DNA"/>
</dbReference>
<gene>
    <name evidence="4" type="ORF">ONZ51_g8827</name>
</gene>
<feature type="domain" description="EF-hand" evidence="3">
    <location>
        <begin position="499"/>
        <end position="534"/>
    </location>
</feature>
<comment type="caution">
    <text evidence="4">The sequence shown here is derived from an EMBL/GenBank/DDBJ whole genome shotgun (WGS) entry which is preliminary data.</text>
</comment>
<dbReference type="Proteomes" id="UP001215151">
    <property type="component" value="Unassembled WGS sequence"/>
</dbReference>
<proteinExistence type="predicted"/>
<keyword evidence="5" id="KW-1185">Reference proteome</keyword>
<name>A0AAD7X8W9_9APHY</name>
<evidence type="ECO:0000313" key="5">
    <source>
        <dbReference type="Proteomes" id="UP001215151"/>
    </source>
</evidence>
<evidence type="ECO:0000259" key="3">
    <source>
        <dbReference type="PROSITE" id="PS50222"/>
    </source>
</evidence>
<feature type="compositionally biased region" description="Basic and acidic residues" evidence="2">
    <location>
        <begin position="360"/>
        <end position="376"/>
    </location>
</feature>
<keyword evidence="1" id="KW-0175">Coiled coil</keyword>
<dbReference type="InterPro" id="IPR002048">
    <property type="entry name" value="EF_hand_dom"/>
</dbReference>
<dbReference type="PROSITE" id="PS00018">
    <property type="entry name" value="EF_HAND_1"/>
    <property type="match status" value="1"/>
</dbReference>
<feature type="region of interest" description="Disordered" evidence="2">
    <location>
        <begin position="1114"/>
        <end position="1147"/>
    </location>
</feature>
<dbReference type="GO" id="GO:0005509">
    <property type="term" value="F:calcium ion binding"/>
    <property type="evidence" value="ECO:0007669"/>
    <property type="project" value="InterPro"/>
</dbReference>
<reference evidence="4" key="1">
    <citation type="submission" date="2022-11" db="EMBL/GenBank/DDBJ databases">
        <title>Genome Sequence of Cubamyces cubensis.</title>
        <authorList>
            <person name="Buettner E."/>
        </authorList>
    </citation>
    <scope>NUCLEOTIDE SEQUENCE</scope>
    <source>
        <strain evidence="4">MPL-01</strain>
    </source>
</reference>
<evidence type="ECO:0000256" key="1">
    <source>
        <dbReference type="SAM" id="Coils"/>
    </source>
</evidence>
<feature type="compositionally biased region" description="Basic and acidic residues" evidence="2">
    <location>
        <begin position="1128"/>
        <end position="1144"/>
    </location>
</feature>
<evidence type="ECO:0000256" key="2">
    <source>
        <dbReference type="SAM" id="MobiDB-lite"/>
    </source>
</evidence>